<keyword evidence="5" id="KW-0067">ATP-binding</keyword>
<dbReference type="SUPFAM" id="SSF52540">
    <property type="entry name" value="P-loop containing nucleoside triphosphate hydrolases"/>
    <property type="match status" value="1"/>
</dbReference>
<proteinExistence type="predicted"/>
<dbReference type="GO" id="GO:0004386">
    <property type="term" value="F:helicase activity"/>
    <property type="evidence" value="ECO:0007669"/>
    <property type="project" value="UniProtKB-KW"/>
</dbReference>
<dbReference type="Proteomes" id="UP000237684">
    <property type="component" value="Unassembled WGS sequence"/>
</dbReference>
<feature type="compositionally biased region" description="Basic and acidic residues" evidence="2">
    <location>
        <begin position="454"/>
        <end position="467"/>
    </location>
</feature>
<dbReference type="Gene3D" id="3.40.50.300">
    <property type="entry name" value="P-loop containing nucleotide triphosphate hydrolases"/>
    <property type="match status" value="2"/>
</dbReference>
<dbReference type="EMBL" id="NIGF01000004">
    <property type="protein sequence ID" value="PQV64615.1"/>
    <property type="molecule type" value="Genomic_DNA"/>
</dbReference>
<dbReference type="InParanoid" id="A0A2S8SUY9"/>
<dbReference type="InterPro" id="IPR027417">
    <property type="entry name" value="P-loop_NTPase"/>
</dbReference>
<keyword evidence="6" id="KW-1185">Reference proteome</keyword>
<dbReference type="OrthoDB" id="5165890at2"/>
<organism evidence="5 6">
    <name type="scientific">Abditibacterium utsteinense</name>
    <dbReference type="NCBI Taxonomy" id="1960156"/>
    <lineage>
        <taxon>Bacteria</taxon>
        <taxon>Pseudomonadati</taxon>
        <taxon>Abditibacteriota</taxon>
        <taxon>Abditibacteriia</taxon>
        <taxon>Abditibacteriales</taxon>
        <taxon>Abditibacteriaceae</taxon>
        <taxon>Abditibacterium</taxon>
    </lineage>
</organism>
<feature type="region of interest" description="Disordered" evidence="2">
    <location>
        <begin position="448"/>
        <end position="471"/>
    </location>
</feature>
<dbReference type="InterPro" id="IPR006935">
    <property type="entry name" value="Helicase/UvrB_N"/>
</dbReference>
<comment type="caution">
    <text evidence="5">The sequence shown here is derived from an EMBL/GenBank/DDBJ whole genome shotgun (WGS) entry which is preliminary data.</text>
</comment>
<keyword evidence="5" id="KW-0378">Hydrolase</keyword>
<dbReference type="AlphaFoldDB" id="A0A2S8SUY9"/>
<dbReference type="InterPro" id="IPR001650">
    <property type="entry name" value="Helicase_C-like"/>
</dbReference>
<feature type="domain" description="Helicase C-terminal" evidence="3">
    <location>
        <begin position="267"/>
        <end position="372"/>
    </location>
</feature>
<reference evidence="5 6" key="1">
    <citation type="journal article" date="2018" name="Syst. Appl. Microbiol.">
        <title>Abditibacterium utsteinense sp. nov., the first cultivated member of candidate phylum FBP, isolated from ice-free Antarctic soil samples.</title>
        <authorList>
            <person name="Tahon G."/>
            <person name="Tytgat B."/>
            <person name="Lebbe L."/>
            <person name="Carlier A."/>
            <person name="Willems A."/>
        </authorList>
    </citation>
    <scope>NUCLEOTIDE SEQUENCE [LARGE SCALE GENOMIC DNA]</scope>
    <source>
        <strain evidence="5 6">LMG 29911</strain>
    </source>
</reference>
<evidence type="ECO:0000259" key="3">
    <source>
        <dbReference type="Pfam" id="PF00271"/>
    </source>
</evidence>
<dbReference type="GO" id="GO:0005524">
    <property type="term" value="F:ATP binding"/>
    <property type="evidence" value="ECO:0007669"/>
    <property type="project" value="InterPro"/>
</dbReference>
<feature type="domain" description="Helicase/UvrB N-terminal" evidence="4">
    <location>
        <begin position="22"/>
        <end position="166"/>
    </location>
</feature>
<dbReference type="Pfam" id="PF00271">
    <property type="entry name" value="Helicase_C"/>
    <property type="match status" value="1"/>
</dbReference>
<evidence type="ECO:0000259" key="4">
    <source>
        <dbReference type="Pfam" id="PF04851"/>
    </source>
</evidence>
<keyword evidence="1" id="KW-0175">Coiled coil</keyword>
<evidence type="ECO:0000313" key="6">
    <source>
        <dbReference type="Proteomes" id="UP000237684"/>
    </source>
</evidence>
<dbReference type="GO" id="GO:0003677">
    <property type="term" value="F:DNA binding"/>
    <property type="evidence" value="ECO:0007669"/>
    <property type="project" value="InterPro"/>
</dbReference>
<gene>
    <name evidence="5" type="ORF">B1R32_104108</name>
</gene>
<dbReference type="Pfam" id="PF04851">
    <property type="entry name" value="ResIII"/>
    <property type="match status" value="1"/>
</dbReference>
<dbReference type="InterPro" id="IPR050742">
    <property type="entry name" value="Helicase_Restrict-Modif_Enz"/>
</dbReference>
<evidence type="ECO:0000313" key="5">
    <source>
        <dbReference type="EMBL" id="PQV64615.1"/>
    </source>
</evidence>
<protein>
    <submittedName>
        <fullName evidence="5">Superfamily II DNA or RNA helicase</fullName>
    </submittedName>
</protein>
<sequence>MFRAHQEAFGQLCFDISEGKVSNVRSIICSITPGGGKSLLPVIAANGLIPRVADKVAWVVPRRSLQEQAEAEFATGKSRELLGNRHLIRKTTGEPDPTRGLSGFCTTYQAIGSNNAFLRDDFDAHRYVLILDEPHHVEEGGAWERALLPLVKRAALTVFMSGTLERGNRRKIGFLQYADSMAGEVVDLSGRGGAVIQYPRAQALFDKAILPIHFELMDGTANWIGRDGKAYGTRLSQAGKDTAEAVYTALKTEFAIHLLDECTNHWLEYRQSHPRSKMLAVTANIEDAKKYLDHMKARGVKAAIATSDDSVLATKNINKFKEIDTKGAIGCLVTVAMAYEGLDVPPVTHIACLTHIRSKPWIEQMIARATRFDAGAGAWEEQMAFVYVPDDRLMCNIIGRMQEEQIVAVKARLEEDEMEERAERLQSENERKTITPVGSGALTRRWSRVGAVPKRQETEPEQHEKHTPSQQEAALREQIQDYCKTVDALFFGRQWGEANKRVIKTFSMSRAHMPLEKLQKVMVWLEEYYPLGSMTRK</sequence>
<dbReference type="GO" id="GO:0016787">
    <property type="term" value="F:hydrolase activity"/>
    <property type="evidence" value="ECO:0007669"/>
    <property type="project" value="InterPro"/>
</dbReference>
<evidence type="ECO:0000256" key="2">
    <source>
        <dbReference type="SAM" id="MobiDB-lite"/>
    </source>
</evidence>
<keyword evidence="5" id="KW-0547">Nucleotide-binding</keyword>
<dbReference type="PANTHER" id="PTHR47396:SF1">
    <property type="entry name" value="ATP-DEPENDENT HELICASE IRC3-RELATED"/>
    <property type="match status" value="1"/>
</dbReference>
<dbReference type="RefSeq" id="WP_123580422.1">
    <property type="nucleotide sequence ID" value="NZ_NIGF01000004.1"/>
</dbReference>
<name>A0A2S8SUY9_9BACT</name>
<dbReference type="GO" id="GO:0005829">
    <property type="term" value="C:cytosol"/>
    <property type="evidence" value="ECO:0007669"/>
    <property type="project" value="TreeGrafter"/>
</dbReference>
<accession>A0A2S8SUY9</accession>
<keyword evidence="5" id="KW-0347">Helicase</keyword>
<dbReference type="PANTHER" id="PTHR47396">
    <property type="entry name" value="TYPE I RESTRICTION ENZYME ECOKI R PROTEIN"/>
    <property type="match status" value="1"/>
</dbReference>
<feature type="coiled-coil region" evidence="1">
    <location>
        <begin position="408"/>
        <end position="435"/>
    </location>
</feature>
<evidence type="ECO:0000256" key="1">
    <source>
        <dbReference type="SAM" id="Coils"/>
    </source>
</evidence>